<sequence>MITFENLSLFILVFLLMGCSDQKSVDNDQQDIALASKVDTRELITIDGDLERGRKLYLQCRACHSLKENEPHKIGPNLFKIIGSTAGSMKGYNYSDALSKSEIVWTIENLDLWLEKPYEIIPGNKMVFSGMRKQEDRNDLIAYVYDETSEE</sequence>
<dbReference type="Pfam" id="PF00034">
    <property type="entry name" value="Cytochrom_C"/>
    <property type="match status" value="1"/>
</dbReference>
<evidence type="ECO:0000259" key="6">
    <source>
        <dbReference type="PROSITE" id="PS51007"/>
    </source>
</evidence>
<dbReference type="GO" id="GO:0020037">
    <property type="term" value="F:heme binding"/>
    <property type="evidence" value="ECO:0007669"/>
    <property type="project" value="InterPro"/>
</dbReference>
<dbReference type="EMBL" id="UINC01015069">
    <property type="protein sequence ID" value="SVA63750.1"/>
    <property type="molecule type" value="Genomic_DNA"/>
</dbReference>
<dbReference type="SUPFAM" id="SSF46626">
    <property type="entry name" value="Cytochrome c"/>
    <property type="match status" value="1"/>
</dbReference>
<reference evidence="7" key="1">
    <citation type="submission" date="2018-05" db="EMBL/GenBank/DDBJ databases">
        <authorList>
            <person name="Lanie J.A."/>
            <person name="Ng W.-L."/>
            <person name="Kazmierczak K.M."/>
            <person name="Andrzejewski T.M."/>
            <person name="Davidsen T.M."/>
            <person name="Wayne K.J."/>
            <person name="Tettelin H."/>
            <person name="Glass J.I."/>
            <person name="Rusch D."/>
            <person name="Podicherti R."/>
            <person name="Tsui H.-C.T."/>
            <person name="Winkler M.E."/>
        </authorList>
    </citation>
    <scope>NUCLEOTIDE SEQUENCE</scope>
</reference>
<accession>A0A381XGK8</accession>
<proteinExistence type="predicted"/>
<keyword evidence="5" id="KW-0408">Iron</keyword>
<dbReference type="InterPro" id="IPR036909">
    <property type="entry name" value="Cyt_c-like_dom_sf"/>
</dbReference>
<organism evidence="7">
    <name type="scientific">marine metagenome</name>
    <dbReference type="NCBI Taxonomy" id="408172"/>
    <lineage>
        <taxon>unclassified sequences</taxon>
        <taxon>metagenomes</taxon>
        <taxon>ecological metagenomes</taxon>
    </lineage>
</organism>
<dbReference type="PRINTS" id="PR00604">
    <property type="entry name" value="CYTCHRMECIAB"/>
</dbReference>
<feature type="domain" description="Cytochrome c" evidence="6">
    <location>
        <begin position="48"/>
        <end position="148"/>
    </location>
</feature>
<evidence type="ECO:0000256" key="5">
    <source>
        <dbReference type="ARBA" id="ARBA00023004"/>
    </source>
</evidence>
<dbReference type="AlphaFoldDB" id="A0A381XGK8"/>
<evidence type="ECO:0000313" key="7">
    <source>
        <dbReference type="EMBL" id="SVA63750.1"/>
    </source>
</evidence>
<dbReference type="Gene3D" id="1.10.760.10">
    <property type="entry name" value="Cytochrome c-like domain"/>
    <property type="match status" value="1"/>
</dbReference>
<keyword evidence="4" id="KW-0249">Electron transport</keyword>
<evidence type="ECO:0000256" key="2">
    <source>
        <dbReference type="ARBA" id="ARBA00022617"/>
    </source>
</evidence>
<keyword evidence="3" id="KW-0479">Metal-binding</keyword>
<dbReference type="GO" id="GO:0009055">
    <property type="term" value="F:electron transfer activity"/>
    <property type="evidence" value="ECO:0007669"/>
    <property type="project" value="InterPro"/>
</dbReference>
<gene>
    <name evidence="7" type="ORF">METZ01_LOCUS116604</name>
</gene>
<dbReference type="InterPro" id="IPR002327">
    <property type="entry name" value="Cyt_c_1A/1B"/>
</dbReference>
<dbReference type="InterPro" id="IPR009056">
    <property type="entry name" value="Cyt_c-like_dom"/>
</dbReference>
<keyword evidence="2" id="KW-0349">Heme</keyword>
<dbReference type="PROSITE" id="PS51007">
    <property type="entry name" value="CYTC"/>
    <property type="match status" value="1"/>
</dbReference>
<dbReference type="PANTHER" id="PTHR11961">
    <property type="entry name" value="CYTOCHROME C"/>
    <property type="match status" value="1"/>
</dbReference>
<name>A0A381XGK8_9ZZZZ</name>
<evidence type="ECO:0000256" key="4">
    <source>
        <dbReference type="ARBA" id="ARBA00022982"/>
    </source>
</evidence>
<dbReference type="GO" id="GO:0046872">
    <property type="term" value="F:metal ion binding"/>
    <property type="evidence" value="ECO:0007669"/>
    <property type="project" value="UniProtKB-KW"/>
</dbReference>
<protein>
    <recommendedName>
        <fullName evidence="6">Cytochrome c domain-containing protein</fullName>
    </recommendedName>
</protein>
<evidence type="ECO:0000256" key="1">
    <source>
        <dbReference type="ARBA" id="ARBA00022448"/>
    </source>
</evidence>
<keyword evidence="1" id="KW-0813">Transport</keyword>
<evidence type="ECO:0000256" key="3">
    <source>
        <dbReference type="ARBA" id="ARBA00022723"/>
    </source>
</evidence>